<reference evidence="3 4" key="1">
    <citation type="submission" date="2016-05" db="EMBL/GenBank/DDBJ databases">
        <title>A degradative enzymes factory behind the ericoid mycorrhizal symbiosis.</title>
        <authorList>
            <consortium name="DOE Joint Genome Institute"/>
            <person name="Martino E."/>
            <person name="Morin E."/>
            <person name="Grelet G."/>
            <person name="Kuo A."/>
            <person name="Kohler A."/>
            <person name="Daghino S."/>
            <person name="Barry K."/>
            <person name="Choi C."/>
            <person name="Cichocki N."/>
            <person name="Clum A."/>
            <person name="Copeland A."/>
            <person name="Hainaut M."/>
            <person name="Haridas S."/>
            <person name="Labutti K."/>
            <person name="Lindquist E."/>
            <person name="Lipzen A."/>
            <person name="Khouja H.-R."/>
            <person name="Murat C."/>
            <person name="Ohm R."/>
            <person name="Olson A."/>
            <person name="Spatafora J."/>
            <person name="Veneault-Fourrey C."/>
            <person name="Henrissat B."/>
            <person name="Grigoriev I."/>
            <person name="Martin F."/>
            <person name="Perotto S."/>
        </authorList>
    </citation>
    <scope>NUCLEOTIDE SEQUENCE [LARGE SCALE GENOMIC DNA]</scope>
    <source>
        <strain evidence="3 4">UAMH 7357</strain>
    </source>
</reference>
<accession>A0A2J6PZD6</accession>
<dbReference type="Proteomes" id="UP000235672">
    <property type="component" value="Unassembled WGS sequence"/>
</dbReference>
<organism evidence="3 4">
    <name type="scientific">Hyaloscypha hepaticicola</name>
    <dbReference type="NCBI Taxonomy" id="2082293"/>
    <lineage>
        <taxon>Eukaryota</taxon>
        <taxon>Fungi</taxon>
        <taxon>Dikarya</taxon>
        <taxon>Ascomycota</taxon>
        <taxon>Pezizomycotina</taxon>
        <taxon>Leotiomycetes</taxon>
        <taxon>Helotiales</taxon>
        <taxon>Hyaloscyphaceae</taxon>
        <taxon>Hyaloscypha</taxon>
    </lineage>
</organism>
<evidence type="ECO:0000313" key="3">
    <source>
        <dbReference type="EMBL" id="PMD19415.1"/>
    </source>
</evidence>
<feature type="signal peptide" evidence="2">
    <location>
        <begin position="1"/>
        <end position="24"/>
    </location>
</feature>
<dbReference type="OrthoDB" id="3556841at2759"/>
<gene>
    <name evidence="3" type="ORF">NA56DRAFT_705588</name>
</gene>
<keyword evidence="2" id="KW-0732">Signal</keyword>
<sequence length="284" mass="28683">MAGLTISASRKLFAALPAFPLATAFSSTSLLFLPGGSWDQDQRLVSSMGQVFLPLLPNKLSSQAKSENFGLMIFFSSSGKDATATTWAVTCTSTKKCDLPSPYLVYTLGESTAHWIQTDTAPNYDMACTITYSSAAACSGHVSGVAFTTAWNAEFLSSYVYRQVTLTDNFNPETSTASSGSTTYTSAGVSSTSSMAGQTISGTMTVEVTGPTGTDSGILNSYSGGSGSGGTSTSTGKQSAAGGLGGPTGTSKSKGAAPMVTGMLGEMGMGIMAAAAVVGGAVGF</sequence>
<evidence type="ECO:0000256" key="1">
    <source>
        <dbReference type="SAM" id="MobiDB-lite"/>
    </source>
</evidence>
<dbReference type="EMBL" id="KZ613489">
    <property type="protein sequence ID" value="PMD19415.1"/>
    <property type="molecule type" value="Genomic_DNA"/>
</dbReference>
<protein>
    <recommendedName>
        <fullName evidence="5">Iron reductase domain protein</fullName>
    </recommendedName>
</protein>
<evidence type="ECO:0000313" key="4">
    <source>
        <dbReference type="Proteomes" id="UP000235672"/>
    </source>
</evidence>
<feature type="chain" id="PRO_5014352282" description="Iron reductase domain protein" evidence="2">
    <location>
        <begin position="25"/>
        <end position="284"/>
    </location>
</feature>
<feature type="region of interest" description="Disordered" evidence="1">
    <location>
        <begin position="215"/>
        <end position="256"/>
    </location>
</feature>
<keyword evidence="4" id="KW-1185">Reference proteome</keyword>
<evidence type="ECO:0008006" key="5">
    <source>
        <dbReference type="Google" id="ProtNLM"/>
    </source>
</evidence>
<proteinExistence type="predicted"/>
<name>A0A2J6PZD6_9HELO</name>
<dbReference type="AlphaFoldDB" id="A0A2J6PZD6"/>
<evidence type="ECO:0000256" key="2">
    <source>
        <dbReference type="SAM" id="SignalP"/>
    </source>
</evidence>